<dbReference type="CDD" id="cd03141">
    <property type="entry name" value="GATase1_Hsp31_like"/>
    <property type="match status" value="1"/>
</dbReference>
<comment type="catalytic activity">
    <reaction evidence="2">
        <text>methylglyoxal + H2O = (R)-lactate + H(+)</text>
        <dbReference type="Rhea" id="RHEA:27754"/>
        <dbReference type="ChEBI" id="CHEBI:15377"/>
        <dbReference type="ChEBI" id="CHEBI:15378"/>
        <dbReference type="ChEBI" id="CHEBI:16004"/>
        <dbReference type="ChEBI" id="CHEBI:17158"/>
        <dbReference type="EC" id="4.2.1.130"/>
    </reaction>
</comment>
<dbReference type="GO" id="GO:0019243">
    <property type="term" value="P:methylglyoxal catabolic process to D-lactate via S-lactoyl-glutathione"/>
    <property type="evidence" value="ECO:0007669"/>
    <property type="project" value="TreeGrafter"/>
</dbReference>
<feature type="domain" description="DJ-1/PfpI" evidence="3">
    <location>
        <begin position="42"/>
        <end position="247"/>
    </location>
</feature>
<dbReference type="EMBL" id="KV425884">
    <property type="protein sequence ID" value="KZW03215.1"/>
    <property type="molecule type" value="Genomic_DNA"/>
</dbReference>
<gene>
    <name evidence="4" type="ORF">EXIGLDRAFT_828587</name>
</gene>
<accession>A0A165Q7Z7</accession>
<dbReference type="SUPFAM" id="SSF52317">
    <property type="entry name" value="Class I glutamine amidotransferase-like"/>
    <property type="match status" value="1"/>
</dbReference>
<dbReference type="InParanoid" id="A0A165Q7Z7"/>
<keyword evidence="5" id="KW-1185">Reference proteome</keyword>
<organism evidence="4 5">
    <name type="scientific">Exidia glandulosa HHB12029</name>
    <dbReference type="NCBI Taxonomy" id="1314781"/>
    <lineage>
        <taxon>Eukaryota</taxon>
        <taxon>Fungi</taxon>
        <taxon>Dikarya</taxon>
        <taxon>Basidiomycota</taxon>
        <taxon>Agaricomycotina</taxon>
        <taxon>Agaricomycetes</taxon>
        <taxon>Auriculariales</taxon>
        <taxon>Exidiaceae</taxon>
        <taxon>Exidia</taxon>
    </lineage>
</organism>
<dbReference type="PANTHER" id="PTHR48094:SF22">
    <property type="entry name" value="DJ-1_PFPI DOMAIN-CONTAINING PROTEIN"/>
    <property type="match status" value="1"/>
</dbReference>
<dbReference type="InterPro" id="IPR029062">
    <property type="entry name" value="Class_I_gatase-like"/>
</dbReference>
<dbReference type="InterPro" id="IPR002818">
    <property type="entry name" value="DJ-1/PfpI"/>
</dbReference>
<protein>
    <recommendedName>
        <fullName evidence="1">D-lactate dehydratase</fullName>
        <ecNumber evidence="1">4.2.1.130</ecNumber>
    </recommendedName>
</protein>
<dbReference type="InterPro" id="IPR050325">
    <property type="entry name" value="Prot/Nucl_acid_deglycase"/>
</dbReference>
<name>A0A165Q7Z7_EXIGL</name>
<reference evidence="4 5" key="1">
    <citation type="journal article" date="2016" name="Mol. Biol. Evol.">
        <title>Comparative Genomics of Early-Diverging Mushroom-Forming Fungi Provides Insights into the Origins of Lignocellulose Decay Capabilities.</title>
        <authorList>
            <person name="Nagy L.G."/>
            <person name="Riley R."/>
            <person name="Tritt A."/>
            <person name="Adam C."/>
            <person name="Daum C."/>
            <person name="Floudas D."/>
            <person name="Sun H."/>
            <person name="Yadav J.S."/>
            <person name="Pangilinan J."/>
            <person name="Larsson K.H."/>
            <person name="Matsuura K."/>
            <person name="Barry K."/>
            <person name="Labutti K."/>
            <person name="Kuo R."/>
            <person name="Ohm R.A."/>
            <person name="Bhattacharya S.S."/>
            <person name="Shirouzu T."/>
            <person name="Yoshinaga Y."/>
            <person name="Martin F.M."/>
            <person name="Grigoriev I.V."/>
            <person name="Hibbett D.S."/>
        </authorList>
    </citation>
    <scope>NUCLEOTIDE SEQUENCE [LARGE SCALE GENOMIC DNA]</scope>
    <source>
        <strain evidence="4 5">HHB12029</strain>
    </source>
</reference>
<dbReference type="Pfam" id="PF01965">
    <property type="entry name" value="DJ-1_PfpI"/>
    <property type="match status" value="1"/>
</dbReference>
<proteinExistence type="predicted"/>
<evidence type="ECO:0000256" key="2">
    <source>
        <dbReference type="ARBA" id="ARBA00048082"/>
    </source>
</evidence>
<dbReference type="STRING" id="1314781.A0A165Q7Z7"/>
<dbReference type="Proteomes" id="UP000077266">
    <property type="component" value="Unassembled WGS sequence"/>
</dbReference>
<evidence type="ECO:0000256" key="1">
    <source>
        <dbReference type="ARBA" id="ARBA00013134"/>
    </source>
</evidence>
<dbReference type="Gene3D" id="3.40.50.880">
    <property type="match status" value="1"/>
</dbReference>
<dbReference type="PANTHER" id="PTHR48094">
    <property type="entry name" value="PROTEIN/NUCLEIC ACID DEGLYCASE DJ-1-RELATED"/>
    <property type="match status" value="1"/>
</dbReference>
<dbReference type="GO" id="GO:0019172">
    <property type="term" value="F:glyoxalase III activity"/>
    <property type="evidence" value="ECO:0007669"/>
    <property type="project" value="UniProtKB-EC"/>
</dbReference>
<evidence type="ECO:0000259" key="3">
    <source>
        <dbReference type="Pfam" id="PF01965"/>
    </source>
</evidence>
<dbReference type="AlphaFoldDB" id="A0A165Q7Z7"/>
<sequence>MHGVRRHLSSKKVLIVLSDANAFPLRKNDGSVVDEETGFFLSELAKPLMRLLDAGYEVTFASPQGKQPNIDPLSKSTPLAFLGMWWQKRKEEDLIKKMELENNILAPRPFSSISDQELESFAGVFIPGGHAPLTDLGADAELGRILAHFHSRAKPTAAICHGPYAFLSTKPFAYTGYKMISWSDTEEKLVETLKGGEIEKVQSSLANAGAEMVDTIGAKTGAISVDRELVTGANPMAAAALGDKFVEMLNARH</sequence>
<dbReference type="OrthoDB" id="543156at2759"/>
<evidence type="ECO:0000313" key="5">
    <source>
        <dbReference type="Proteomes" id="UP000077266"/>
    </source>
</evidence>
<evidence type="ECO:0000313" key="4">
    <source>
        <dbReference type="EMBL" id="KZW03215.1"/>
    </source>
</evidence>
<dbReference type="EC" id="4.2.1.130" evidence="1"/>
<dbReference type="GO" id="GO:0005737">
    <property type="term" value="C:cytoplasm"/>
    <property type="evidence" value="ECO:0007669"/>
    <property type="project" value="TreeGrafter"/>
</dbReference>